<dbReference type="InterPro" id="IPR010280">
    <property type="entry name" value="U5_MeTrfase_fam"/>
</dbReference>
<dbReference type="InterPro" id="IPR030391">
    <property type="entry name" value="MeTrfase_TrmA_CS"/>
</dbReference>
<keyword evidence="1 4" id="KW-0489">Methyltransferase</keyword>
<dbReference type="Gene3D" id="3.40.50.150">
    <property type="entry name" value="Vaccinia Virus protein VP39"/>
    <property type="match status" value="1"/>
</dbReference>
<evidence type="ECO:0000256" key="1">
    <source>
        <dbReference type="ARBA" id="ARBA00022603"/>
    </source>
</evidence>
<protein>
    <submittedName>
        <fullName evidence="7">23S rRNA (Uracil(1939)-C(5))-methyltransferase RlmD</fullName>
        <ecNumber evidence="7">2.1.1.190</ecNumber>
    </submittedName>
</protein>
<feature type="active site" evidence="5">
    <location>
        <position position="425"/>
    </location>
</feature>
<dbReference type="CDD" id="cd02440">
    <property type="entry name" value="AdoMet_MTases"/>
    <property type="match status" value="1"/>
</dbReference>
<dbReference type="FunFam" id="2.40.50.1070:FF:000003">
    <property type="entry name" value="23S rRNA (Uracil-5-)-methyltransferase RumA"/>
    <property type="match status" value="1"/>
</dbReference>
<reference evidence="7" key="1">
    <citation type="submission" date="2023-12" db="EMBL/GenBank/DDBJ databases">
        <title>Dolosigranulum savutii sp. nov. isolated from human upper respiratory samples collected in Botswana.</title>
        <authorList>
            <person name="Kelly M.S."/>
        </authorList>
    </citation>
    <scope>NUCLEOTIDE SEQUENCE</scope>
    <source>
        <strain evidence="7">MSK312</strain>
    </source>
</reference>
<feature type="domain" description="TRAM" evidence="6">
    <location>
        <begin position="17"/>
        <end position="75"/>
    </location>
</feature>
<accession>A0AB74TRV3</accession>
<proteinExistence type="inferred from homology"/>
<dbReference type="PANTHER" id="PTHR11061:SF30">
    <property type="entry name" value="TRNA (URACIL(54)-C(5))-METHYLTRANSFERASE"/>
    <property type="match status" value="1"/>
</dbReference>
<dbReference type="GO" id="GO:0070475">
    <property type="term" value="P:rRNA base methylation"/>
    <property type="evidence" value="ECO:0007669"/>
    <property type="project" value="TreeGrafter"/>
</dbReference>
<dbReference type="RefSeq" id="WP_347297188.1">
    <property type="nucleotide sequence ID" value="NZ_CP142434.1"/>
</dbReference>
<dbReference type="SUPFAM" id="SSF53335">
    <property type="entry name" value="S-adenosyl-L-methionine-dependent methyltransferases"/>
    <property type="match status" value="1"/>
</dbReference>
<feature type="binding site" evidence="4">
    <location>
        <position position="300"/>
    </location>
    <ligand>
        <name>S-adenosyl-L-methionine</name>
        <dbReference type="ChEBI" id="CHEBI:59789"/>
    </ligand>
</feature>
<evidence type="ECO:0000256" key="4">
    <source>
        <dbReference type="PROSITE-ProRule" id="PRU01024"/>
    </source>
</evidence>
<sequence>MCLVKKGEWMAAKRTIPVEKNQHYTARIEDYTHKGWGVAKIEGYPIFIEGALIGEVVNFRIISTGKSFSRGEVQEIIEESPHRVPIIGQAYAESGTMDLQHMNYEEQLRFKTDQVKQAISRIAKLDSVKVHDIIGMNFPYEYRNKAQVPVREREDGRLYSGFFKQQSHEVVSIENFIIQDPIIDEAITEVRQILEKHGLSGYDPSTNTGDVRHIMIRRGHYTREMMVVIVLNRTTFPNQDAIVSEIVHSLPNVVSIIFNMNTKKTNLVLGEQSTVLFGEDIFRDKLLGFTFNISHRSFFQVNTLQTEKLYEQALDYAAISRNDVVIDAYCGIGTLTLALAKKAQKVYGIEMIEAAVMDARKNAALNHVERTEFITSDASQWMAQFVSDENKADIIVVDPPRKGLTEDFIAKAVDVKPRRIVYISCNPATLARDLKLFNELGYAAKEIQPVDMFPQTYHVEAIALIQKM</sequence>
<comment type="similarity">
    <text evidence="4">Belongs to the class I-like SAM-binding methyltransferase superfamily. RNA M5U methyltransferase family.</text>
</comment>
<keyword evidence="3 4" id="KW-0949">S-adenosyl-L-methionine</keyword>
<dbReference type="GO" id="GO:0070041">
    <property type="term" value="F:rRNA (uridine-C5-)-methyltransferase activity"/>
    <property type="evidence" value="ECO:0007669"/>
    <property type="project" value="TreeGrafter"/>
</dbReference>
<dbReference type="InterPro" id="IPR012340">
    <property type="entry name" value="NA-bd_OB-fold"/>
</dbReference>
<evidence type="ECO:0000313" key="7">
    <source>
        <dbReference type="EMBL" id="XBC46993.1"/>
    </source>
</evidence>
<organism evidence="7">
    <name type="scientific">Dolosigranulum savutiense</name>
    <dbReference type="NCBI Taxonomy" id="3110288"/>
    <lineage>
        <taxon>Bacteria</taxon>
        <taxon>Bacillati</taxon>
        <taxon>Bacillota</taxon>
        <taxon>Bacilli</taxon>
        <taxon>Lactobacillales</taxon>
        <taxon>Carnobacteriaceae</taxon>
        <taxon>Dolosigranulum</taxon>
    </lineage>
</organism>
<evidence type="ECO:0000256" key="3">
    <source>
        <dbReference type="ARBA" id="ARBA00022691"/>
    </source>
</evidence>
<feature type="active site" description="Nucleophile" evidence="4">
    <location>
        <position position="425"/>
    </location>
</feature>
<dbReference type="EC" id="2.1.1.190" evidence="7"/>
<keyword evidence="2 4" id="KW-0808">Transferase</keyword>
<dbReference type="FunFam" id="3.40.50.150:FF:000009">
    <property type="entry name" value="23S rRNA (Uracil(1939)-C(5))-methyltransferase RlmD"/>
    <property type="match status" value="1"/>
</dbReference>
<dbReference type="PROSITE" id="PS01230">
    <property type="entry name" value="TRMA_1"/>
    <property type="match status" value="1"/>
</dbReference>
<dbReference type="InterPro" id="IPR030390">
    <property type="entry name" value="MeTrfase_TrmA_AS"/>
</dbReference>
<dbReference type="PANTHER" id="PTHR11061">
    <property type="entry name" value="RNA M5U METHYLTRANSFERASE"/>
    <property type="match status" value="1"/>
</dbReference>
<dbReference type="SUPFAM" id="SSF50249">
    <property type="entry name" value="Nucleic acid-binding proteins"/>
    <property type="match status" value="1"/>
</dbReference>
<evidence type="ECO:0000259" key="6">
    <source>
        <dbReference type="PROSITE" id="PS50926"/>
    </source>
</evidence>
<dbReference type="InterPro" id="IPR002792">
    <property type="entry name" value="TRAM_dom"/>
</dbReference>
<dbReference type="Pfam" id="PF05958">
    <property type="entry name" value="tRNA_U5-meth_tr"/>
    <property type="match status" value="1"/>
</dbReference>
<feature type="binding site" evidence="4">
    <location>
        <position position="350"/>
    </location>
    <ligand>
        <name>S-adenosyl-L-methionine</name>
        <dbReference type="ChEBI" id="CHEBI:59789"/>
    </ligand>
</feature>
<gene>
    <name evidence="7" type="primary">rlmD</name>
    <name evidence="7" type="ORF">VUQ09_05230</name>
</gene>
<feature type="binding site" evidence="4">
    <location>
        <position position="398"/>
    </location>
    <ligand>
        <name>S-adenosyl-L-methionine</name>
        <dbReference type="ChEBI" id="CHEBI:59789"/>
    </ligand>
</feature>
<dbReference type="InterPro" id="IPR029063">
    <property type="entry name" value="SAM-dependent_MTases_sf"/>
</dbReference>
<dbReference type="AlphaFoldDB" id="A0AB74TRV3"/>
<dbReference type="PROSITE" id="PS51687">
    <property type="entry name" value="SAM_MT_RNA_M5U"/>
    <property type="match status" value="1"/>
</dbReference>
<dbReference type="Gene3D" id="2.40.50.1070">
    <property type="match status" value="1"/>
</dbReference>
<evidence type="ECO:0000256" key="5">
    <source>
        <dbReference type="PROSITE-ProRule" id="PRU10015"/>
    </source>
</evidence>
<dbReference type="Pfam" id="PF01938">
    <property type="entry name" value="TRAM"/>
    <property type="match status" value="1"/>
</dbReference>
<dbReference type="Gene3D" id="2.40.50.140">
    <property type="entry name" value="Nucleic acid-binding proteins"/>
    <property type="match status" value="1"/>
</dbReference>
<feature type="binding site" evidence="4">
    <location>
        <position position="329"/>
    </location>
    <ligand>
        <name>S-adenosyl-L-methionine</name>
        <dbReference type="ChEBI" id="CHEBI:59789"/>
    </ligand>
</feature>
<dbReference type="EMBL" id="CP142434">
    <property type="protein sequence ID" value="XBC46993.1"/>
    <property type="molecule type" value="Genomic_DNA"/>
</dbReference>
<dbReference type="PROSITE" id="PS50926">
    <property type="entry name" value="TRAM"/>
    <property type="match status" value="1"/>
</dbReference>
<evidence type="ECO:0000256" key="2">
    <source>
        <dbReference type="ARBA" id="ARBA00022679"/>
    </source>
</evidence>
<dbReference type="NCBIfam" id="TIGR00479">
    <property type="entry name" value="rumA"/>
    <property type="match status" value="1"/>
</dbReference>
<dbReference type="PROSITE" id="PS01231">
    <property type="entry name" value="TRMA_2"/>
    <property type="match status" value="1"/>
</dbReference>
<name>A0AB74TRV3_9LACT</name>